<proteinExistence type="predicted"/>
<dbReference type="InterPro" id="IPR029021">
    <property type="entry name" value="Prot-tyrosine_phosphatase-like"/>
</dbReference>
<accession>A0A7I7SFK2</accession>
<dbReference type="RefSeq" id="WP_085304024.1">
    <property type="nucleotide sequence ID" value="NZ_AP022594.1"/>
</dbReference>
<evidence type="ECO:0000313" key="2">
    <source>
        <dbReference type="Proteomes" id="UP000193577"/>
    </source>
</evidence>
<organism evidence="1 2">
    <name type="scientific">Mycolicibacillus koreensis</name>
    <dbReference type="NCBI Taxonomy" id="1069220"/>
    <lineage>
        <taxon>Bacteria</taxon>
        <taxon>Bacillati</taxon>
        <taxon>Actinomycetota</taxon>
        <taxon>Actinomycetes</taxon>
        <taxon>Mycobacteriales</taxon>
        <taxon>Mycobacteriaceae</taxon>
        <taxon>Mycolicibacillus</taxon>
    </lineage>
</organism>
<dbReference type="InterPro" id="IPR000387">
    <property type="entry name" value="Tyr_Pase_dom"/>
</dbReference>
<dbReference type="PROSITE" id="PS50056">
    <property type="entry name" value="TYR_PHOSPHATASE_2"/>
    <property type="match status" value="1"/>
</dbReference>
<sequence length="275" mass="29316">MPTAARRLDGAWNFRDVADVVADLQAGRLLRSGELSRLTDGGRAELSRLAVTDVADLRSPREVARRGPGRVPDGVDIHLLPFPDLGAGGGDGDQGAEAPHEQAWQQMMAHKPDDEPVEAAAARYMTSEYRGFPVLSGARRAVRQVITLLGSGQTVLAHCFAGKDRTGFTVAVTLSAVGVDRDAVLADYTASNTAVAQLRAAIQEMIAARAEAGLTEEVATFTEARLTDQVLGVREEYLAAAFATIDSEYGSLSGFLRAAEVTDADLERLRAALLR</sequence>
<dbReference type="SUPFAM" id="SSF52799">
    <property type="entry name" value="(Phosphotyrosine protein) phosphatases II"/>
    <property type="match status" value="1"/>
</dbReference>
<dbReference type="Proteomes" id="UP000193577">
    <property type="component" value="Unassembled WGS sequence"/>
</dbReference>
<dbReference type="AlphaFoldDB" id="A0A7I7SFK2"/>
<keyword evidence="2" id="KW-1185">Reference proteome</keyword>
<gene>
    <name evidence="1" type="ORF">B8W67_11170</name>
</gene>
<comment type="caution">
    <text evidence="1">The sequence shown here is derived from an EMBL/GenBank/DDBJ whole genome shotgun (WGS) entry which is preliminary data.</text>
</comment>
<dbReference type="EMBL" id="NCXO01000022">
    <property type="protein sequence ID" value="OSC33423.1"/>
    <property type="molecule type" value="Genomic_DNA"/>
</dbReference>
<evidence type="ECO:0000313" key="1">
    <source>
        <dbReference type="EMBL" id="OSC33423.1"/>
    </source>
</evidence>
<reference evidence="1 2" key="1">
    <citation type="submission" date="2017-04" db="EMBL/GenBank/DDBJ databases">
        <title>The new phylogeny of genus Mycobacterium.</title>
        <authorList>
            <person name="Tortoli E."/>
            <person name="Trovato A."/>
            <person name="Cirillo D.M."/>
        </authorList>
    </citation>
    <scope>NUCLEOTIDE SEQUENCE [LARGE SCALE GENOMIC DNA]</scope>
    <source>
        <strain evidence="1 2">KCTC 19819</strain>
    </source>
</reference>
<dbReference type="GO" id="GO:0004721">
    <property type="term" value="F:phosphoprotein phosphatase activity"/>
    <property type="evidence" value="ECO:0007669"/>
    <property type="project" value="InterPro"/>
</dbReference>
<dbReference type="Gene3D" id="3.90.190.10">
    <property type="entry name" value="Protein tyrosine phosphatase superfamily"/>
    <property type="match status" value="1"/>
</dbReference>
<protein>
    <submittedName>
        <fullName evidence="1">Phosphotyrosine protein phosphatase</fullName>
    </submittedName>
</protein>
<dbReference type="OrthoDB" id="1188001at2"/>
<dbReference type="Pfam" id="PF13350">
    <property type="entry name" value="Y_phosphatase3"/>
    <property type="match status" value="1"/>
</dbReference>
<name>A0A7I7SFK2_9MYCO</name>
<dbReference type="InterPro" id="IPR026893">
    <property type="entry name" value="Tyr/Ser_Pase_IphP-type"/>
</dbReference>